<dbReference type="GO" id="GO:0005840">
    <property type="term" value="C:ribosome"/>
    <property type="evidence" value="ECO:0007669"/>
    <property type="project" value="UniProtKB-KW"/>
</dbReference>
<dbReference type="CDD" id="cd00403">
    <property type="entry name" value="Ribosomal_L1"/>
    <property type="match status" value="1"/>
</dbReference>
<keyword evidence="3 4" id="KW-0687">Ribonucleoprotein</keyword>
<dbReference type="InterPro" id="IPR023674">
    <property type="entry name" value="Ribosomal_uL1-like"/>
</dbReference>
<dbReference type="PROSITE" id="PS01199">
    <property type="entry name" value="RIBOSOMAL_L1"/>
    <property type="match status" value="1"/>
</dbReference>
<organism evidence="5 6">
    <name type="scientific">Triparma columacea</name>
    <dbReference type="NCBI Taxonomy" id="722753"/>
    <lineage>
        <taxon>Eukaryota</taxon>
        <taxon>Sar</taxon>
        <taxon>Stramenopiles</taxon>
        <taxon>Ochrophyta</taxon>
        <taxon>Bolidophyceae</taxon>
        <taxon>Parmales</taxon>
        <taxon>Triparmaceae</taxon>
        <taxon>Triparma</taxon>
    </lineage>
</organism>
<sequence length="270" mass="28742">MLRSPVFGQFARRGYKILTKPPPVPITTALTRVCTEAPFAKFDETIVLQLQLTLDPRKPGQNMKHSVVLPNGSGKTTKVLVLTSDESQRSAAVSLGAIAPYDTLEDAVRVVTEESDLSIFSGVDKIICQPADMRFLGGLGRILGPRGLMPNPKLGTVTNDIVKAVSNSMKGEVVVKTAKDGGVDIVVGKVSMGYSKLKKNTQAVLQSISASKPSEGKGVKSGLGFWKKAYISRTMGGYGREVEVATVDPANARYFRGGEEGVDKGGEEAA</sequence>
<proteinExistence type="inferred from homology"/>
<evidence type="ECO:0000256" key="3">
    <source>
        <dbReference type="ARBA" id="ARBA00023274"/>
    </source>
</evidence>
<gene>
    <name evidence="5" type="ORF">TrCOL_g3921</name>
</gene>
<evidence type="ECO:0000256" key="4">
    <source>
        <dbReference type="RuleBase" id="RU000659"/>
    </source>
</evidence>
<evidence type="ECO:0000256" key="1">
    <source>
        <dbReference type="ARBA" id="ARBA00010531"/>
    </source>
</evidence>
<dbReference type="InterPro" id="IPR028364">
    <property type="entry name" value="Ribosomal_uL1/biogenesis"/>
</dbReference>
<dbReference type="Proteomes" id="UP001165065">
    <property type="component" value="Unassembled WGS sequence"/>
</dbReference>
<keyword evidence="6" id="KW-1185">Reference proteome</keyword>
<dbReference type="PANTHER" id="PTHR36427:SF3">
    <property type="entry name" value="LARGE RIBOSOMAL SUBUNIT PROTEIN UL1M"/>
    <property type="match status" value="1"/>
</dbReference>
<dbReference type="SUPFAM" id="SSF56808">
    <property type="entry name" value="Ribosomal protein L1"/>
    <property type="match status" value="1"/>
</dbReference>
<dbReference type="InterPro" id="IPR016095">
    <property type="entry name" value="Ribosomal_uL1_3-a/b-sand"/>
</dbReference>
<dbReference type="GO" id="GO:1990904">
    <property type="term" value="C:ribonucleoprotein complex"/>
    <property type="evidence" value="ECO:0007669"/>
    <property type="project" value="UniProtKB-KW"/>
</dbReference>
<dbReference type="Gene3D" id="3.40.50.790">
    <property type="match status" value="1"/>
</dbReference>
<evidence type="ECO:0000313" key="5">
    <source>
        <dbReference type="EMBL" id="GMI38913.1"/>
    </source>
</evidence>
<dbReference type="PANTHER" id="PTHR36427">
    <property type="entry name" value="54S RIBOSOMAL PROTEIN L1, MITOCHONDRIAL"/>
    <property type="match status" value="1"/>
</dbReference>
<dbReference type="EMBL" id="BRYA01000093">
    <property type="protein sequence ID" value="GMI38913.1"/>
    <property type="molecule type" value="Genomic_DNA"/>
</dbReference>
<comment type="caution">
    <text evidence="5">The sequence shown here is derived from an EMBL/GenBank/DDBJ whole genome shotgun (WGS) entry which is preliminary data.</text>
</comment>
<reference evidence="6" key="1">
    <citation type="journal article" date="2023" name="Commun. Biol.">
        <title>Genome analysis of Parmales, the sister group of diatoms, reveals the evolutionary specialization of diatoms from phago-mixotrophs to photoautotrophs.</title>
        <authorList>
            <person name="Ban H."/>
            <person name="Sato S."/>
            <person name="Yoshikawa S."/>
            <person name="Yamada K."/>
            <person name="Nakamura Y."/>
            <person name="Ichinomiya M."/>
            <person name="Sato N."/>
            <person name="Blanc-Mathieu R."/>
            <person name="Endo H."/>
            <person name="Kuwata A."/>
            <person name="Ogata H."/>
        </authorList>
    </citation>
    <scope>NUCLEOTIDE SEQUENCE [LARGE SCALE GENOMIC DNA]</scope>
</reference>
<dbReference type="InterPro" id="IPR023673">
    <property type="entry name" value="Ribosomal_uL1_CS"/>
</dbReference>
<comment type="similarity">
    <text evidence="1 4">Belongs to the universal ribosomal protein uL1 family.</text>
</comment>
<dbReference type="AlphaFoldDB" id="A0A9W7GA99"/>
<accession>A0A9W7GA99</accession>
<protein>
    <recommendedName>
        <fullName evidence="4">Ribosomal protein</fullName>
    </recommendedName>
</protein>
<keyword evidence="2 4" id="KW-0689">Ribosomal protein</keyword>
<dbReference type="Gene3D" id="3.30.190.20">
    <property type="match status" value="1"/>
</dbReference>
<evidence type="ECO:0000313" key="6">
    <source>
        <dbReference type="Proteomes" id="UP001165065"/>
    </source>
</evidence>
<dbReference type="OrthoDB" id="1747252at2759"/>
<dbReference type="Pfam" id="PF00687">
    <property type="entry name" value="Ribosomal_L1"/>
    <property type="match status" value="1"/>
</dbReference>
<evidence type="ECO:0000256" key="2">
    <source>
        <dbReference type="ARBA" id="ARBA00022980"/>
    </source>
</evidence>
<name>A0A9W7GA99_9STRA</name>